<feature type="transmembrane region" description="Helical" evidence="9">
    <location>
        <begin position="99"/>
        <end position="119"/>
    </location>
</feature>
<dbReference type="Pfam" id="PF02518">
    <property type="entry name" value="HATPase_c"/>
    <property type="match status" value="1"/>
</dbReference>
<evidence type="ECO:0000256" key="5">
    <source>
        <dbReference type="ARBA" id="ARBA00022741"/>
    </source>
</evidence>
<evidence type="ECO:0000256" key="2">
    <source>
        <dbReference type="ARBA" id="ARBA00012438"/>
    </source>
</evidence>
<dbReference type="SUPFAM" id="SSF55874">
    <property type="entry name" value="ATPase domain of HSP90 chaperone/DNA topoisomerase II/histidine kinase"/>
    <property type="match status" value="1"/>
</dbReference>
<dbReference type="Pfam" id="PF00672">
    <property type="entry name" value="HAMP"/>
    <property type="match status" value="1"/>
</dbReference>
<dbReference type="CDD" id="cd16917">
    <property type="entry name" value="HATPase_UhpB-NarQ-NarX-like"/>
    <property type="match status" value="1"/>
</dbReference>
<keyword evidence="8" id="KW-0175">Coiled coil</keyword>
<protein>
    <recommendedName>
        <fullName evidence="2">histidine kinase</fullName>
        <ecNumber evidence="2">2.7.13.3</ecNumber>
    </recommendedName>
</protein>
<proteinExistence type="predicted"/>
<dbReference type="Pfam" id="PF07730">
    <property type="entry name" value="HisKA_3"/>
    <property type="match status" value="1"/>
</dbReference>
<dbReference type="Gene3D" id="1.20.120.960">
    <property type="entry name" value="Histidine kinase NarX, sensor domain"/>
    <property type="match status" value="1"/>
</dbReference>
<evidence type="ECO:0000256" key="3">
    <source>
        <dbReference type="ARBA" id="ARBA00022553"/>
    </source>
</evidence>
<reference evidence="11" key="1">
    <citation type="submission" date="2016-10" db="EMBL/GenBank/DDBJ databases">
        <title>Sequence of Gallionella enrichment culture.</title>
        <authorList>
            <person name="Poehlein A."/>
            <person name="Muehling M."/>
            <person name="Daniel R."/>
        </authorList>
    </citation>
    <scope>NUCLEOTIDE SEQUENCE</scope>
</reference>
<dbReference type="InterPro" id="IPR003660">
    <property type="entry name" value="HAMP_dom"/>
</dbReference>
<dbReference type="EC" id="2.7.13.3" evidence="2"/>
<dbReference type="SMART" id="SM00304">
    <property type="entry name" value="HAMP"/>
    <property type="match status" value="1"/>
</dbReference>
<keyword evidence="9" id="KW-0472">Membrane</keyword>
<feature type="coiled-coil region" evidence="8">
    <location>
        <begin position="172"/>
        <end position="206"/>
    </location>
</feature>
<dbReference type="InterPro" id="IPR042295">
    <property type="entry name" value="NarX-like_N_sf"/>
</dbReference>
<evidence type="ECO:0000256" key="4">
    <source>
        <dbReference type="ARBA" id="ARBA00022679"/>
    </source>
</evidence>
<keyword evidence="9" id="KW-1133">Transmembrane helix</keyword>
<evidence type="ECO:0000256" key="6">
    <source>
        <dbReference type="ARBA" id="ARBA00022777"/>
    </source>
</evidence>
<comment type="caution">
    <text evidence="11">The sequence shown here is derived from an EMBL/GenBank/DDBJ whole genome shotgun (WGS) entry which is preliminary data.</text>
</comment>
<dbReference type="CDD" id="cd06225">
    <property type="entry name" value="HAMP"/>
    <property type="match status" value="1"/>
</dbReference>
<evidence type="ECO:0000259" key="10">
    <source>
        <dbReference type="PROSITE" id="PS50885"/>
    </source>
</evidence>
<dbReference type="GO" id="GO:0046983">
    <property type="term" value="F:protein dimerization activity"/>
    <property type="evidence" value="ECO:0007669"/>
    <property type="project" value="InterPro"/>
</dbReference>
<dbReference type="SUPFAM" id="SSF58104">
    <property type="entry name" value="Methyl-accepting chemotaxis protein (MCP) signaling domain"/>
    <property type="match status" value="1"/>
</dbReference>
<dbReference type="GO" id="GO:0016020">
    <property type="term" value="C:membrane"/>
    <property type="evidence" value="ECO:0007669"/>
    <property type="project" value="InterPro"/>
</dbReference>
<keyword evidence="9" id="KW-0812">Transmembrane</keyword>
<dbReference type="PROSITE" id="PS50885">
    <property type="entry name" value="HAMP"/>
    <property type="match status" value="1"/>
</dbReference>
<dbReference type="GO" id="GO:0005524">
    <property type="term" value="F:ATP binding"/>
    <property type="evidence" value="ECO:0007669"/>
    <property type="project" value="UniProtKB-KW"/>
</dbReference>
<dbReference type="Gene3D" id="3.30.565.10">
    <property type="entry name" value="Histidine kinase-like ATPase, C-terminal domain"/>
    <property type="match status" value="1"/>
</dbReference>
<dbReference type="InterPro" id="IPR011712">
    <property type="entry name" value="Sig_transdc_His_kin_sub3_dim/P"/>
</dbReference>
<dbReference type="InterPro" id="IPR003594">
    <property type="entry name" value="HATPase_dom"/>
</dbReference>
<dbReference type="EMBL" id="MLJW01001021">
    <property type="protein sequence ID" value="OIQ80726.1"/>
    <property type="molecule type" value="Genomic_DNA"/>
</dbReference>
<feature type="domain" description="HAMP" evidence="10">
    <location>
        <begin position="121"/>
        <end position="173"/>
    </location>
</feature>
<dbReference type="GO" id="GO:0000155">
    <property type="term" value="F:phosphorelay sensor kinase activity"/>
    <property type="evidence" value="ECO:0007669"/>
    <property type="project" value="InterPro"/>
</dbReference>
<gene>
    <name evidence="11" type="primary">narX_11</name>
    <name evidence="11" type="ORF">GALL_375230</name>
</gene>
<keyword evidence="4 11" id="KW-0808">Transferase</keyword>
<dbReference type="Gene3D" id="6.10.340.10">
    <property type="match status" value="1"/>
</dbReference>
<dbReference type="AlphaFoldDB" id="A0A1J5QAQ1"/>
<evidence type="ECO:0000256" key="1">
    <source>
        <dbReference type="ARBA" id="ARBA00000085"/>
    </source>
</evidence>
<evidence type="ECO:0000256" key="9">
    <source>
        <dbReference type="SAM" id="Phobius"/>
    </source>
</evidence>
<dbReference type="PANTHER" id="PTHR24421:SF10">
    <property type="entry name" value="NITRATE_NITRITE SENSOR PROTEIN NARQ"/>
    <property type="match status" value="1"/>
</dbReference>
<dbReference type="InterPro" id="IPR050482">
    <property type="entry name" value="Sensor_HK_TwoCompSys"/>
</dbReference>
<dbReference type="PANTHER" id="PTHR24421">
    <property type="entry name" value="NITRATE/NITRITE SENSOR PROTEIN NARX-RELATED"/>
    <property type="match status" value="1"/>
</dbReference>
<sequence>MQIAQFENVLQGLERGDPGRPLALPRDGEVYAQLVNLRQAWQADIRPRITRILDSGQQAEHEAMLVEYRPAVEHFVNNINDLVVMVEHSNARATTLLRLIQVGLAVLAVIGTVLLISLFSRMVIRPVIRLQEGIQRMGRADFDVRLPVTSRDELGVLAEGFNRMAGQLQDIYATLEQRVEEKTRSVETKNRELAARDKEMAVAEERNLLAQELHDSIAQSLAFLNIQVQLLQQDLQQGKTADALQGLAQIREGVQESYDDVRELLVHFRTRIGDTDLVTAIRSALEKFEGQTGTKTSFSLRGTAPLLQPVTVLQVMHILQESLSNVRKHAKASRVDVELVNDGKCRLSVQDNGAGFDAAHDAGDTHVGLRIMRERAHRINANFMLESTPGHGTWVRLTLPTLELEHIT</sequence>
<keyword evidence="6" id="KW-0418">Kinase</keyword>
<keyword evidence="3" id="KW-0597">Phosphoprotein</keyword>
<dbReference type="Gene3D" id="1.20.5.1930">
    <property type="match status" value="1"/>
</dbReference>
<evidence type="ECO:0000256" key="8">
    <source>
        <dbReference type="SAM" id="Coils"/>
    </source>
</evidence>
<organism evidence="11">
    <name type="scientific">mine drainage metagenome</name>
    <dbReference type="NCBI Taxonomy" id="410659"/>
    <lineage>
        <taxon>unclassified sequences</taxon>
        <taxon>metagenomes</taxon>
        <taxon>ecological metagenomes</taxon>
    </lineage>
</organism>
<comment type="catalytic activity">
    <reaction evidence="1">
        <text>ATP + protein L-histidine = ADP + protein N-phospho-L-histidine.</text>
        <dbReference type="EC" id="2.7.13.3"/>
    </reaction>
</comment>
<accession>A0A1J5QAQ1</accession>
<dbReference type="InterPro" id="IPR036890">
    <property type="entry name" value="HATPase_C_sf"/>
</dbReference>
<name>A0A1J5QAQ1_9ZZZZ</name>
<dbReference type="SUPFAM" id="SSF158472">
    <property type="entry name" value="HAMP domain-like"/>
    <property type="match status" value="1"/>
</dbReference>
<evidence type="ECO:0000313" key="11">
    <source>
        <dbReference type="EMBL" id="OIQ80726.1"/>
    </source>
</evidence>
<dbReference type="SMART" id="SM00387">
    <property type="entry name" value="HATPase_c"/>
    <property type="match status" value="1"/>
</dbReference>
<keyword evidence="5" id="KW-0547">Nucleotide-binding</keyword>
<keyword evidence="7" id="KW-0067">ATP-binding</keyword>
<evidence type="ECO:0000256" key="7">
    <source>
        <dbReference type="ARBA" id="ARBA00022840"/>
    </source>
</evidence>